<accession>A0A7J7KRL1</accession>
<comment type="caution">
    <text evidence="4">The sequence shown here is derived from an EMBL/GenBank/DDBJ whole genome shotgun (WGS) entry which is preliminary data.</text>
</comment>
<evidence type="ECO:0000259" key="3">
    <source>
        <dbReference type="PROSITE" id="PS51162"/>
    </source>
</evidence>
<dbReference type="InterPro" id="IPR000716">
    <property type="entry name" value="Thyroglobulin_1"/>
</dbReference>
<gene>
    <name evidence="4" type="ORF">EB796_000972</name>
</gene>
<organism evidence="4 5">
    <name type="scientific">Bugula neritina</name>
    <name type="common">Brown bryozoan</name>
    <name type="synonym">Sertularia neritina</name>
    <dbReference type="NCBI Taxonomy" id="10212"/>
    <lineage>
        <taxon>Eukaryota</taxon>
        <taxon>Metazoa</taxon>
        <taxon>Spiralia</taxon>
        <taxon>Lophotrochozoa</taxon>
        <taxon>Bryozoa</taxon>
        <taxon>Gymnolaemata</taxon>
        <taxon>Cheilostomatida</taxon>
        <taxon>Flustrina</taxon>
        <taxon>Buguloidea</taxon>
        <taxon>Bugulidae</taxon>
        <taxon>Bugula</taxon>
    </lineage>
</organism>
<dbReference type="Pfam" id="PF00086">
    <property type="entry name" value="Thyroglobulin_1"/>
    <property type="match status" value="1"/>
</dbReference>
<name>A0A7J7KRL1_BUGNE</name>
<keyword evidence="5" id="KW-1185">Reference proteome</keyword>
<dbReference type="SUPFAM" id="SSF57610">
    <property type="entry name" value="Thyroglobulin type-1 domain"/>
    <property type="match status" value="1"/>
</dbReference>
<dbReference type="EMBL" id="VXIV02000108">
    <property type="protein sequence ID" value="KAF6040723.1"/>
    <property type="molecule type" value="Genomic_DNA"/>
</dbReference>
<evidence type="ECO:0000256" key="2">
    <source>
        <dbReference type="PROSITE-ProRule" id="PRU00500"/>
    </source>
</evidence>
<reference evidence="4" key="1">
    <citation type="submission" date="2020-06" db="EMBL/GenBank/DDBJ databases">
        <title>Draft genome of Bugula neritina, a colonial animal packing powerful symbionts and potential medicines.</title>
        <authorList>
            <person name="Rayko M."/>
        </authorList>
    </citation>
    <scope>NUCLEOTIDE SEQUENCE [LARGE SCALE GENOMIC DNA]</scope>
    <source>
        <strain evidence="4">Kwan_BN1</strain>
    </source>
</reference>
<dbReference type="PROSITE" id="PS51162">
    <property type="entry name" value="THYROGLOBULIN_1_2"/>
    <property type="match status" value="1"/>
</dbReference>
<proteinExistence type="predicted"/>
<dbReference type="Gene3D" id="4.10.800.10">
    <property type="entry name" value="Thyroglobulin type-1"/>
    <property type="match status" value="1"/>
</dbReference>
<evidence type="ECO:0000313" key="4">
    <source>
        <dbReference type="EMBL" id="KAF6040723.1"/>
    </source>
</evidence>
<protein>
    <recommendedName>
        <fullName evidence="3">Thyroglobulin type-1 domain-containing protein</fullName>
    </recommendedName>
</protein>
<dbReference type="OrthoDB" id="6282214at2759"/>
<dbReference type="SMART" id="SM00211">
    <property type="entry name" value="TY"/>
    <property type="match status" value="1"/>
</dbReference>
<dbReference type="InterPro" id="IPR036857">
    <property type="entry name" value="Thyroglobulin_1_sf"/>
</dbReference>
<dbReference type="Proteomes" id="UP000593567">
    <property type="component" value="Unassembled WGS sequence"/>
</dbReference>
<evidence type="ECO:0000256" key="1">
    <source>
        <dbReference type="ARBA" id="ARBA00023157"/>
    </source>
</evidence>
<keyword evidence="1" id="KW-1015">Disulfide bond</keyword>
<feature type="domain" description="Thyroglobulin type-1" evidence="3">
    <location>
        <begin position="47"/>
        <end position="113"/>
    </location>
</feature>
<evidence type="ECO:0000313" key="5">
    <source>
        <dbReference type="Proteomes" id="UP000593567"/>
    </source>
</evidence>
<sequence length="113" mass="12752">MTCQCRLYYDVQVQVHNMTCKCRCYCVDVHGKLIDGYSHGVSETDDRITCQCARDKSAYFKLGIIGRLFHCTEHGDYENVQCHGSVCYCADRKTGKQIDGTGIHISAKSKLDC</sequence>
<dbReference type="AlphaFoldDB" id="A0A7J7KRL1"/>
<comment type="caution">
    <text evidence="2">Lacks conserved residue(s) required for the propagation of feature annotation.</text>
</comment>